<evidence type="ECO:0000313" key="2">
    <source>
        <dbReference type="EMBL" id="RNB82888.1"/>
    </source>
</evidence>
<evidence type="ECO:0000313" key="3">
    <source>
        <dbReference type="Proteomes" id="UP000281915"/>
    </source>
</evidence>
<comment type="caution">
    <text evidence="2">The sequence shown here is derived from an EMBL/GenBank/DDBJ whole genome shotgun (WGS) entry which is preliminary data.</text>
</comment>
<dbReference type="AlphaFoldDB" id="A0A3M8D4R8"/>
<evidence type="ECO:0000256" key="1">
    <source>
        <dbReference type="SAM" id="MobiDB-lite"/>
    </source>
</evidence>
<accession>A0A3M8D4R8</accession>
<reference evidence="2 3" key="1">
    <citation type="submission" date="2018-10" db="EMBL/GenBank/DDBJ databases">
        <title>Phylogenomics of Brevibacillus.</title>
        <authorList>
            <person name="Dunlap C."/>
        </authorList>
    </citation>
    <scope>NUCLEOTIDE SEQUENCE [LARGE SCALE GENOMIC DNA]</scope>
    <source>
        <strain evidence="2 3">JCM 15085</strain>
    </source>
</reference>
<dbReference type="EMBL" id="RHHT01000008">
    <property type="protein sequence ID" value="RNB82888.1"/>
    <property type="molecule type" value="Genomic_DNA"/>
</dbReference>
<protein>
    <submittedName>
        <fullName evidence="2">Uncharacterized protein</fullName>
    </submittedName>
</protein>
<feature type="region of interest" description="Disordered" evidence="1">
    <location>
        <begin position="1"/>
        <end position="46"/>
    </location>
</feature>
<sequence>MRSLQKVGGPGKASRGKKGKPAKVFGILTQAQRKRRNTVSTANPESLHRNRLLLAAVPSLEWRRPEPALSEDPNPPEAFSPFSSPPLQLVDRQLKGHG</sequence>
<organism evidence="2 3">
    <name type="scientific">Brevibacillus panacihumi</name>
    <dbReference type="NCBI Taxonomy" id="497735"/>
    <lineage>
        <taxon>Bacteria</taxon>
        <taxon>Bacillati</taxon>
        <taxon>Bacillota</taxon>
        <taxon>Bacilli</taxon>
        <taxon>Bacillales</taxon>
        <taxon>Paenibacillaceae</taxon>
        <taxon>Brevibacillus</taxon>
    </lineage>
</organism>
<gene>
    <name evidence="2" type="ORF">EDM58_05750</name>
</gene>
<dbReference type="Proteomes" id="UP000281915">
    <property type="component" value="Unassembled WGS sequence"/>
</dbReference>
<name>A0A3M8D4R8_9BACL</name>
<feature type="region of interest" description="Disordered" evidence="1">
    <location>
        <begin position="62"/>
        <end position="98"/>
    </location>
</feature>
<proteinExistence type="predicted"/>